<evidence type="ECO:0000313" key="9">
    <source>
        <dbReference type="Proteomes" id="UP000321261"/>
    </source>
</evidence>
<keyword evidence="2 6" id="KW-0288">FMN</keyword>
<dbReference type="SUPFAM" id="SSF51679">
    <property type="entry name" value="Bacterial luciferase-like"/>
    <property type="match status" value="1"/>
</dbReference>
<dbReference type="GO" id="GO:0004497">
    <property type="term" value="F:monooxygenase activity"/>
    <property type="evidence" value="ECO:0007669"/>
    <property type="project" value="UniProtKB-KW"/>
</dbReference>
<proteinExistence type="inferred from homology"/>
<feature type="binding site" evidence="6">
    <location>
        <position position="109"/>
    </location>
    <ligand>
        <name>FMN</name>
        <dbReference type="ChEBI" id="CHEBI:58210"/>
    </ligand>
</feature>
<evidence type="ECO:0000256" key="5">
    <source>
        <dbReference type="ARBA" id="ARBA00033748"/>
    </source>
</evidence>
<feature type="binding site" evidence="6">
    <location>
        <position position="159"/>
    </location>
    <ligand>
        <name>FMN</name>
        <dbReference type="ChEBI" id="CHEBI:58210"/>
    </ligand>
</feature>
<dbReference type="AlphaFoldDB" id="A0A561SYC7"/>
<dbReference type="PANTHER" id="PTHR30011">
    <property type="entry name" value="ALKANESULFONATE MONOOXYGENASE-RELATED"/>
    <property type="match status" value="1"/>
</dbReference>
<feature type="domain" description="Luciferase-like" evidence="7">
    <location>
        <begin position="32"/>
        <end position="392"/>
    </location>
</feature>
<dbReference type="NCBIfam" id="TIGR03860">
    <property type="entry name" value="FMN_nitrolo"/>
    <property type="match status" value="1"/>
</dbReference>
<reference evidence="8 9" key="1">
    <citation type="submission" date="2019-06" db="EMBL/GenBank/DDBJ databases">
        <title>Sequencing the genomes of 1000 actinobacteria strains.</title>
        <authorList>
            <person name="Klenk H.-P."/>
        </authorList>
    </citation>
    <scope>NUCLEOTIDE SEQUENCE [LARGE SCALE GENOMIC DNA]</scope>
    <source>
        <strain evidence="8 9">DSM 45671</strain>
    </source>
</reference>
<dbReference type="Proteomes" id="UP000321261">
    <property type="component" value="Unassembled WGS sequence"/>
</dbReference>
<feature type="binding site" evidence="6">
    <location>
        <position position="63"/>
    </location>
    <ligand>
        <name>FMN</name>
        <dbReference type="ChEBI" id="CHEBI:58210"/>
    </ligand>
</feature>
<keyword evidence="4 8" id="KW-0503">Monooxygenase</keyword>
<dbReference type="Gene3D" id="3.20.20.30">
    <property type="entry name" value="Luciferase-like domain"/>
    <property type="match status" value="1"/>
</dbReference>
<evidence type="ECO:0000256" key="2">
    <source>
        <dbReference type="ARBA" id="ARBA00022643"/>
    </source>
</evidence>
<keyword evidence="1 6" id="KW-0285">Flavoprotein</keyword>
<evidence type="ECO:0000256" key="6">
    <source>
        <dbReference type="PIRSR" id="PIRSR000337-1"/>
    </source>
</evidence>
<dbReference type="RefSeq" id="WP_281287918.1">
    <property type="nucleotide sequence ID" value="NZ_VIWU01000001.1"/>
</dbReference>
<evidence type="ECO:0000259" key="7">
    <source>
        <dbReference type="Pfam" id="PF00296"/>
    </source>
</evidence>
<feature type="binding site" evidence="6">
    <location>
        <position position="163"/>
    </location>
    <ligand>
        <name>FMN</name>
        <dbReference type="ChEBI" id="CHEBI:58210"/>
    </ligand>
</feature>
<name>A0A561SYC7_9PSEU</name>
<dbReference type="FunFam" id="3.20.20.30:FF:000008">
    <property type="entry name" value="Xenobiotic compound monooxygenase A subunit"/>
    <property type="match status" value="1"/>
</dbReference>
<protein>
    <submittedName>
        <fullName evidence="8">FMN-dependent oxidoreductase (Nitrilotriacetate monooxygenase family)</fullName>
    </submittedName>
</protein>
<evidence type="ECO:0000256" key="1">
    <source>
        <dbReference type="ARBA" id="ARBA00022630"/>
    </source>
</evidence>
<evidence type="ECO:0000256" key="3">
    <source>
        <dbReference type="ARBA" id="ARBA00023002"/>
    </source>
</evidence>
<dbReference type="InterPro" id="IPR016215">
    <property type="entry name" value="NTA_MOA"/>
</dbReference>
<dbReference type="InterPro" id="IPR051260">
    <property type="entry name" value="Diverse_substr_monoxygenases"/>
</dbReference>
<accession>A0A561SYC7</accession>
<keyword evidence="3" id="KW-0560">Oxidoreductase</keyword>
<evidence type="ECO:0000256" key="4">
    <source>
        <dbReference type="ARBA" id="ARBA00023033"/>
    </source>
</evidence>
<feature type="binding site" evidence="6">
    <location>
        <position position="235"/>
    </location>
    <ligand>
        <name>FMN</name>
        <dbReference type="ChEBI" id="CHEBI:58210"/>
    </ligand>
</feature>
<dbReference type="EMBL" id="VIWU01000001">
    <property type="protein sequence ID" value="TWF79842.1"/>
    <property type="molecule type" value="Genomic_DNA"/>
</dbReference>
<organism evidence="8 9">
    <name type="scientific">Pseudonocardia hierapolitana</name>
    <dbReference type="NCBI Taxonomy" id="1128676"/>
    <lineage>
        <taxon>Bacteria</taxon>
        <taxon>Bacillati</taxon>
        <taxon>Actinomycetota</taxon>
        <taxon>Actinomycetes</taxon>
        <taxon>Pseudonocardiales</taxon>
        <taxon>Pseudonocardiaceae</taxon>
        <taxon>Pseudonocardia</taxon>
    </lineage>
</organism>
<dbReference type="InterPro" id="IPR011251">
    <property type="entry name" value="Luciferase-like_dom"/>
</dbReference>
<evidence type="ECO:0000313" key="8">
    <source>
        <dbReference type="EMBL" id="TWF79842.1"/>
    </source>
</evidence>
<dbReference type="PANTHER" id="PTHR30011:SF16">
    <property type="entry name" value="C2H2 FINGER DOMAIN TRANSCRIPTION FACTOR (EUROFUNG)-RELATED"/>
    <property type="match status" value="1"/>
</dbReference>
<dbReference type="PIRSF" id="PIRSF000337">
    <property type="entry name" value="NTA_MOA"/>
    <property type="match status" value="1"/>
</dbReference>
<sequence>MTPREEQRRIHLNAFDMTCAGHQSPGLWRHPDDQSHRYRDLRYWTDLAQLLERGGFTSLFIADVLGIYDVYRGGPETAIRDGAQVPVGDPTLAVPAMAAVTEHLGFGVTVSLTYEKPYAFARRFATLDHYTQGRIAWNVVTSYLESAARNLGLEHQVPHDERYEVAEEFMEVVYKLWEGSWEDDAVRLDKAAGVYADPEKVHPIGHHGRYFHVPGIGLTEPSPQRTPVIFQAGASPRGRRFAAAHAEGIFTTATRPEILGRSIAATRALAAELGRDPRSIKFFSLMTVITAPTDEEAQAKYEEYRRHVSLEGALTLYGGWSGLDLSTMDPDEPLRYAETEAVRSAVEAFTTVDPDRDWTPRDIAEWVGIGGMGVVVVGSPQTVADEMERWVEVADVDGFNLAYAITPGTFEDLVELVVPELRRRGLLPEHYAGRTLRERLHGPGQVRLRDDHPGSRFAAKAVAR</sequence>
<keyword evidence="9" id="KW-1185">Reference proteome</keyword>
<gene>
    <name evidence="8" type="ORF">FHX44_115778</name>
</gene>
<comment type="similarity">
    <text evidence="5">Belongs to the NtaA/SnaA/DszA monooxygenase family.</text>
</comment>
<comment type="caution">
    <text evidence="8">The sequence shown here is derived from an EMBL/GenBank/DDBJ whole genome shotgun (WGS) entry which is preliminary data.</text>
</comment>
<dbReference type="InterPro" id="IPR036661">
    <property type="entry name" value="Luciferase-like_sf"/>
</dbReference>
<dbReference type="GO" id="GO:0016705">
    <property type="term" value="F:oxidoreductase activity, acting on paired donors, with incorporation or reduction of molecular oxygen"/>
    <property type="evidence" value="ECO:0007669"/>
    <property type="project" value="InterPro"/>
</dbReference>
<dbReference type="Pfam" id="PF00296">
    <property type="entry name" value="Bac_luciferase"/>
    <property type="match status" value="1"/>
</dbReference>